<dbReference type="AlphaFoldDB" id="A0A381Y9C7"/>
<protein>
    <submittedName>
        <fullName evidence="1">Uncharacterized protein</fullName>
    </submittedName>
</protein>
<organism evidence="1">
    <name type="scientific">marine metagenome</name>
    <dbReference type="NCBI Taxonomy" id="408172"/>
    <lineage>
        <taxon>unclassified sequences</taxon>
        <taxon>metagenomes</taxon>
        <taxon>ecological metagenomes</taxon>
    </lineage>
</organism>
<sequence length="96" mass="10667">MLVKSELIQAGYGISSQSQKAVEVTENSLKFRADRNSDGDLGDKRETIAYRYDQQTLTLFRKSGNSAYQTLVESILALKFEILEGASSQTCIKVNV</sequence>
<accession>A0A381Y9C7</accession>
<reference evidence="1" key="1">
    <citation type="submission" date="2018-05" db="EMBL/GenBank/DDBJ databases">
        <authorList>
            <person name="Lanie J.A."/>
            <person name="Ng W.-L."/>
            <person name="Kazmierczak K.M."/>
            <person name="Andrzejewski T.M."/>
            <person name="Davidsen T.M."/>
            <person name="Wayne K.J."/>
            <person name="Tettelin H."/>
            <person name="Glass J.I."/>
            <person name="Rusch D."/>
            <person name="Podicherti R."/>
            <person name="Tsui H.-C.T."/>
            <person name="Winkler M.E."/>
        </authorList>
    </citation>
    <scope>NUCLEOTIDE SEQUENCE</scope>
</reference>
<proteinExistence type="predicted"/>
<dbReference type="EMBL" id="UINC01017589">
    <property type="protein sequence ID" value="SVA73083.1"/>
    <property type="molecule type" value="Genomic_DNA"/>
</dbReference>
<name>A0A381Y9C7_9ZZZZ</name>
<feature type="non-terminal residue" evidence="1">
    <location>
        <position position="96"/>
    </location>
</feature>
<evidence type="ECO:0000313" key="1">
    <source>
        <dbReference type="EMBL" id="SVA73083.1"/>
    </source>
</evidence>
<gene>
    <name evidence="1" type="ORF">METZ01_LOCUS125937</name>
</gene>